<organism evidence="11 12">
    <name type="scientific">Papiliotrema laurentii</name>
    <name type="common">Cryptococcus laurentii</name>
    <dbReference type="NCBI Taxonomy" id="5418"/>
    <lineage>
        <taxon>Eukaryota</taxon>
        <taxon>Fungi</taxon>
        <taxon>Dikarya</taxon>
        <taxon>Basidiomycota</taxon>
        <taxon>Agaricomycotina</taxon>
        <taxon>Tremellomycetes</taxon>
        <taxon>Tremellales</taxon>
        <taxon>Rhynchogastremaceae</taxon>
        <taxon>Papiliotrema</taxon>
    </lineage>
</organism>
<proteinExistence type="inferred from homology"/>
<evidence type="ECO:0000256" key="4">
    <source>
        <dbReference type="ARBA" id="ARBA00022692"/>
    </source>
</evidence>
<evidence type="ECO:0000256" key="3">
    <source>
        <dbReference type="ARBA" id="ARBA00008743"/>
    </source>
</evidence>
<feature type="chain" id="PRO_5041773387" description="Dolichyl-diphosphooligosaccharide--protein glycosyltransferase subunit WBP1" evidence="8">
    <location>
        <begin position="21"/>
        <end position="469"/>
    </location>
</feature>
<evidence type="ECO:0000313" key="11">
    <source>
        <dbReference type="EMBL" id="KAK1927813.1"/>
    </source>
</evidence>
<feature type="signal peptide" evidence="8">
    <location>
        <begin position="1"/>
        <end position="20"/>
    </location>
</feature>
<dbReference type="InterPro" id="IPR005013">
    <property type="entry name" value="DDOST_48_kDa_subunit"/>
</dbReference>
<comment type="similarity">
    <text evidence="3 8">Belongs to the DDOST 48 kDa subunit family.</text>
</comment>
<dbReference type="GO" id="GO:0008250">
    <property type="term" value="C:oligosaccharyltransferase complex"/>
    <property type="evidence" value="ECO:0007669"/>
    <property type="project" value="TreeGrafter"/>
</dbReference>
<dbReference type="GO" id="GO:0018279">
    <property type="term" value="P:protein N-linked glycosylation via asparagine"/>
    <property type="evidence" value="ECO:0007669"/>
    <property type="project" value="UniProtKB-UniRule"/>
</dbReference>
<keyword evidence="6 8" id="KW-1133">Transmembrane helix</keyword>
<keyword evidence="5 8" id="KW-0256">Endoplasmic reticulum</keyword>
<keyword evidence="7 8" id="KW-0472">Membrane</keyword>
<sequence length="469" mass="51753">MRSPLFILSATLALIHSALGRSSTGDRVLVVLESQVNQDDYSKFFASLKDRGFELTFKSPKDDTAELIRWGETQYDHLIVYAPSSKSFANSLTPKAILDAQSAGVNTLFLLSPDISEHNRNLLREYDLEFVDNGSVYLDAFHHAHGQSPSIALLDTATELVPHQGIFSESLRASGHGSIIYPAGTVHNAGLNPYLVDILHGSKTGYVGQDKTIDPEEAEVESVVGKPAQGKGPVLAGKKAGLVTALQTRDNVRVGFVGSGEMLSDKYWGAEVQTAKGVSETSKNKEFAEDFTRWIFQETGVVKVVATHHHREGESEPRKMYRKKDDLTYTITLAQHVTTPNGTSSWAPFEASDIQLDFTMLDPHYRKTLVVDPSLSTAHATTYKTGFTAPDRHGVFKFVVEYWRPGWSYIRTSDTASVVPLRHDEHPRFITGAWPFYSAALSASAAFLLFCGLWLALGEEDKKGKKKAE</sequence>
<feature type="domain" description="OST48 N-terminal" evidence="9">
    <location>
        <begin position="27"/>
        <end position="295"/>
    </location>
</feature>
<comment type="pathway">
    <text evidence="2 8">Protein modification; protein glycosylation.</text>
</comment>
<evidence type="ECO:0000256" key="1">
    <source>
        <dbReference type="ARBA" id="ARBA00004479"/>
    </source>
</evidence>
<gene>
    <name evidence="11" type="ORF">DB88DRAFT_479339</name>
</gene>
<dbReference type="InterPro" id="IPR055457">
    <property type="entry name" value="OST48_N"/>
</dbReference>
<evidence type="ECO:0000313" key="12">
    <source>
        <dbReference type="Proteomes" id="UP001182556"/>
    </source>
</evidence>
<accession>A0AAD9FX18</accession>
<reference evidence="11" key="1">
    <citation type="submission" date="2023-02" db="EMBL/GenBank/DDBJ databases">
        <title>Identification and recombinant expression of a fungal hydrolase from Papiliotrema laurentii that hydrolyzes apple cutin and clears colloidal polyester polyurethane.</title>
        <authorList>
            <consortium name="DOE Joint Genome Institute"/>
            <person name="Roman V.A."/>
            <person name="Bojanowski C."/>
            <person name="Crable B.R."/>
            <person name="Wagner D.N."/>
            <person name="Hung C.S."/>
            <person name="Nadeau L.J."/>
            <person name="Schratz L."/>
            <person name="Haridas S."/>
            <person name="Pangilinan J."/>
            <person name="Lipzen A."/>
            <person name="Na H."/>
            <person name="Yan M."/>
            <person name="Ng V."/>
            <person name="Grigoriev I.V."/>
            <person name="Spatafora J.W."/>
            <person name="Barlow D."/>
            <person name="Biffinger J."/>
            <person name="Kelley-Loughnane N."/>
            <person name="Varaljay V.A."/>
            <person name="Crookes-Goodson W.J."/>
        </authorList>
    </citation>
    <scope>NUCLEOTIDE SEQUENCE</scope>
    <source>
        <strain evidence="11">5307AH</strain>
    </source>
</reference>
<dbReference type="PANTHER" id="PTHR10830:SF0">
    <property type="entry name" value="DOLICHYL-DIPHOSPHOOLIGOSACCHARIDE--PROTEIN GLYCOSYLTRANSFERASE 48 KDA SUBUNIT"/>
    <property type="match status" value="1"/>
</dbReference>
<evidence type="ECO:0000259" key="10">
    <source>
        <dbReference type="Pfam" id="PF23358"/>
    </source>
</evidence>
<dbReference type="Pfam" id="PF23358">
    <property type="entry name" value="OST48_MD"/>
    <property type="match status" value="1"/>
</dbReference>
<name>A0AAD9FX18_PAPLA</name>
<keyword evidence="8" id="KW-0732">Signal</keyword>
<comment type="function">
    <text evidence="8">Subunit of the oligosaccharyl transferase (OST) complex that catalyzes the initial transfer of a defined glycan (Glc(3)Man(9)GlcNAc(2) in eukaryotes) from the lipid carrier dolichol-pyrophosphate to an asparagine residue within an Asn-X-Ser/Thr consensus motif in nascent polypeptide chains, the first step in protein N-glycosylation. N-glycosylation occurs cotranslationally and the complex associates with the Sec61 complex at the channel-forming translocon complex that mediates protein translocation across the endoplasmic reticulum (ER).</text>
</comment>
<evidence type="ECO:0000256" key="6">
    <source>
        <dbReference type="ARBA" id="ARBA00022989"/>
    </source>
</evidence>
<dbReference type="PANTHER" id="PTHR10830">
    <property type="entry name" value="DOLICHYL-DIPHOSPHOOLIGOSACCHARIDE--PROTEIN GLYCOSYLTRANSFERASE 48 KDA SUBUNIT"/>
    <property type="match status" value="1"/>
</dbReference>
<keyword evidence="4 8" id="KW-0812">Transmembrane</keyword>
<dbReference type="InterPro" id="IPR055459">
    <property type="entry name" value="OST48_MD"/>
</dbReference>
<comment type="subunit">
    <text evidence="8">Component of the oligosaccharyltransferase (OST) complex.</text>
</comment>
<keyword evidence="12" id="KW-1185">Reference proteome</keyword>
<evidence type="ECO:0000256" key="5">
    <source>
        <dbReference type="ARBA" id="ARBA00022824"/>
    </source>
</evidence>
<feature type="domain" description="OST48 middle" evidence="10">
    <location>
        <begin position="309"/>
        <end position="456"/>
    </location>
</feature>
<evidence type="ECO:0000256" key="2">
    <source>
        <dbReference type="ARBA" id="ARBA00004922"/>
    </source>
</evidence>
<dbReference type="EMBL" id="JAODAN010000001">
    <property type="protein sequence ID" value="KAK1927813.1"/>
    <property type="molecule type" value="Genomic_DNA"/>
</dbReference>
<protein>
    <recommendedName>
        <fullName evidence="8">Dolichyl-diphosphooligosaccharide--protein glycosyltransferase subunit WBP1</fullName>
        <shortName evidence="8">Oligosaccharyl transferase subunit WBP1</shortName>
    </recommendedName>
</protein>
<feature type="transmembrane region" description="Helical" evidence="8">
    <location>
        <begin position="434"/>
        <end position="457"/>
    </location>
</feature>
<evidence type="ECO:0000256" key="7">
    <source>
        <dbReference type="ARBA" id="ARBA00023136"/>
    </source>
</evidence>
<dbReference type="AlphaFoldDB" id="A0AAD9FX18"/>
<dbReference type="Pfam" id="PF03345">
    <property type="entry name" value="OST48_N"/>
    <property type="match status" value="1"/>
</dbReference>
<evidence type="ECO:0000259" key="9">
    <source>
        <dbReference type="Pfam" id="PF03345"/>
    </source>
</evidence>
<comment type="caution">
    <text evidence="11">The sequence shown here is derived from an EMBL/GenBank/DDBJ whole genome shotgun (WGS) entry which is preliminary data.</text>
</comment>
<comment type="subcellular location">
    <subcellularLocation>
        <location evidence="8">Endoplasmic reticulum membrane</location>
        <topology evidence="8">Single-pass type I membrane protein</topology>
    </subcellularLocation>
    <subcellularLocation>
        <location evidence="1">Membrane</location>
        <topology evidence="1">Single-pass type I membrane protein</topology>
    </subcellularLocation>
</comment>
<dbReference type="Proteomes" id="UP001182556">
    <property type="component" value="Unassembled WGS sequence"/>
</dbReference>
<evidence type="ECO:0000256" key="8">
    <source>
        <dbReference type="RuleBase" id="RU361142"/>
    </source>
</evidence>